<evidence type="ECO:0000313" key="2">
    <source>
        <dbReference type="Proteomes" id="UP000076962"/>
    </source>
</evidence>
<protein>
    <submittedName>
        <fullName evidence="1">Uncharacterized protein</fullName>
    </submittedName>
</protein>
<proteinExistence type="predicted"/>
<name>A0A176RYH9_9GAMM</name>
<gene>
    <name evidence="1" type="ORF">THIOM_003428</name>
</gene>
<keyword evidence="2" id="KW-1185">Reference proteome</keyword>
<dbReference type="Proteomes" id="UP000076962">
    <property type="component" value="Unassembled WGS sequence"/>
</dbReference>
<dbReference type="AlphaFoldDB" id="A0A176RYH9"/>
<evidence type="ECO:0000313" key="1">
    <source>
        <dbReference type="EMBL" id="OAD20842.1"/>
    </source>
</evidence>
<feature type="non-terminal residue" evidence="1">
    <location>
        <position position="100"/>
    </location>
</feature>
<sequence>MFKALRKSIVLVVLFLVNMALFTLCINQLMESEQTLSVKKTPIDVQAKVPQDVMTVASPTGYSARPNESKQTQHPKAKQQLALVFNATHIHLNQAETVKL</sequence>
<reference evidence="1 2" key="1">
    <citation type="submission" date="2016-05" db="EMBL/GenBank/DDBJ databases">
        <title>Single-cell genome of chain-forming Candidatus Thiomargarita nelsonii and comparison to other large sulfur-oxidizing bacteria.</title>
        <authorList>
            <person name="Winkel M."/>
            <person name="Salman V."/>
            <person name="Woyke T."/>
            <person name="Schulz-Vogt H."/>
            <person name="Richter M."/>
            <person name="Flood B."/>
            <person name="Bailey J."/>
            <person name="Amann R."/>
            <person name="Mussmann M."/>
        </authorList>
    </citation>
    <scope>NUCLEOTIDE SEQUENCE [LARGE SCALE GENOMIC DNA]</scope>
    <source>
        <strain evidence="1 2">THI036</strain>
    </source>
</reference>
<organism evidence="1 2">
    <name type="scientific">Candidatus Thiomargarita nelsonii</name>
    <dbReference type="NCBI Taxonomy" id="1003181"/>
    <lineage>
        <taxon>Bacteria</taxon>
        <taxon>Pseudomonadati</taxon>
        <taxon>Pseudomonadota</taxon>
        <taxon>Gammaproteobacteria</taxon>
        <taxon>Thiotrichales</taxon>
        <taxon>Thiotrichaceae</taxon>
        <taxon>Thiomargarita</taxon>
    </lineage>
</organism>
<dbReference type="EMBL" id="LUTY01002067">
    <property type="protein sequence ID" value="OAD20842.1"/>
    <property type="molecule type" value="Genomic_DNA"/>
</dbReference>
<comment type="caution">
    <text evidence="1">The sequence shown here is derived from an EMBL/GenBank/DDBJ whole genome shotgun (WGS) entry which is preliminary data.</text>
</comment>
<accession>A0A176RYH9</accession>